<protein>
    <submittedName>
        <fullName evidence="2">HET-domain-containing protein</fullName>
    </submittedName>
</protein>
<dbReference type="EMBL" id="KZ613964">
    <property type="protein sequence ID" value="PMD31063.1"/>
    <property type="molecule type" value="Genomic_DNA"/>
</dbReference>
<gene>
    <name evidence="2" type="ORF">L207DRAFT_611860</name>
</gene>
<feature type="non-terminal residue" evidence="2">
    <location>
        <position position="1"/>
    </location>
</feature>
<proteinExistence type="predicted"/>
<evidence type="ECO:0000313" key="3">
    <source>
        <dbReference type="Proteomes" id="UP000235786"/>
    </source>
</evidence>
<reference evidence="2 3" key="1">
    <citation type="submission" date="2016-04" db="EMBL/GenBank/DDBJ databases">
        <title>A degradative enzymes factory behind the ericoid mycorrhizal symbiosis.</title>
        <authorList>
            <consortium name="DOE Joint Genome Institute"/>
            <person name="Martino E."/>
            <person name="Morin E."/>
            <person name="Grelet G."/>
            <person name="Kuo A."/>
            <person name="Kohler A."/>
            <person name="Daghino S."/>
            <person name="Barry K."/>
            <person name="Choi C."/>
            <person name="Cichocki N."/>
            <person name="Clum A."/>
            <person name="Copeland A."/>
            <person name="Hainaut M."/>
            <person name="Haridas S."/>
            <person name="Labutti K."/>
            <person name="Lindquist E."/>
            <person name="Lipzen A."/>
            <person name="Khouja H.-R."/>
            <person name="Murat C."/>
            <person name="Ohm R."/>
            <person name="Olson A."/>
            <person name="Spatafora J."/>
            <person name="Veneault-Fourrey C."/>
            <person name="Henrissat B."/>
            <person name="Grigoriev I."/>
            <person name="Martin F."/>
            <person name="Perotto S."/>
        </authorList>
    </citation>
    <scope>NUCLEOTIDE SEQUENCE [LARGE SCALE GENOMIC DNA]</scope>
    <source>
        <strain evidence="2 3">F</strain>
    </source>
</reference>
<dbReference type="InterPro" id="IPR010730">
    <property type="entry name" value="HET"/>
</dbReference>
<dbReference type="Pfam" id="PF06985">
    <property type="entry name" value="HET"/>
    <property type="match status" value="1"/>
</dbReference>
<evidence type="ECO:0000313" key="2">
    <source>
        <dbReference type="EMBL" id="PMD31063.1"/>
    </source>
</evidence>
<sequence>LKDTTLAECRDDIGDHYIALSYVWGDQTDTRSISIDGRRLEITASLDSALRYIRDHRRVLHIWADGVCINQKDTHDRNRQVRLMGDIYLTAQHTIIFLGSSSPRCNPIMQLMASVTQPYVGSEEDSDRAFRNLLTGYEAIVEEEILSRPWFTRVWILQELVLSQNPWIQCGKIRARWHLFCKSILSSESPLWKPDSRAVLQHMRDTRTEFAKTSLSAPGESQKEPGEALFIILQQRRGCSLTDPRDLIYAHLGMADAETRKLVPIDYDKSVAEVYEDDSIFWLADISSNRPSPYNAFNQTKLYQEHRKKDQPLASFNVPHVLVVRGCCVDIIKAIIPVSALPKKVQRSVPPHLQSYDLFSDEGIVFSLLDWVLRMDNDALQARRHLIPFIATMKSPYGYFEDEIAKGWPKLTGPEKKQFAQIVSTMSQWPEITSEGSGLGFGVRSTRGKESFVIRYIRVLLSILEQHLESEPMAVLDETSLLVKVPSSAQTGDYVVDFRLDDTFSILRPHDVVLSKEEESSIRKDFSGKHHAHNSVDTVLVN</sequence>
<dbReference type="STRING" id="1149755.A0A2J6QXR8"/>
<organism evidence="2 3">
    <name type="scientific">Hyaloscypha variabilis (strain UAMH 11265 / GT02V1 / F)</name>
    <name type="common">Meliniomyces variabilis</name>
    <dbReference type="NCBI Taxonomy" id="1149755"/>
    <lineage>
        <taxon>Eukaryota</taxon>
        <taxon>Fungi</taxon>
        <taxon>Dikarya</taxon>
        <taxon>Ascomycota</taxon>
        <taxon>Pezizomycotina</taxon>
        <taxon>Leotiomycetes</taxon>
        <taxon>Helotiales</taxon>
        <taxon>Hyaloscyphaceae</taxon>
        <taxon>Hyaloscypha</taxon>
        <taxon>Hyaloscypha variabilis</taxon>
    </lineage>
</organism>
<dbReference type="InterPro" id="IPR052895">
    <property type="entry name" value="HetReg/Transcr_Mod"/>
</dbReference>
<dbReference type="PANTHER" id="PTHR24148">
    <property type="entry name" value="ANKYRIN REPEAT DOMAIN-CONTAINING PROTEIN 39 HOMOLOG-RELATED"/>
    <property type="match status" value="1"/>
</dbReference>
<name>A0A2J6QXR8_HYAVF</name>
<dbReference type="PANTHER" id="PTHR24148:SF73">
    <property type="entry name" value="HET DOMAIN PROTEIN (AFU_ORTHOLOGUE AFUA_8G01020)"/>
    <property type="match status" value="1"/>
</dbReference>
<feature type="domain" description="Heterokaryon incompatibility" evidence="1">
    <location>
        <begin position="17"/>
        <end position="159"/>
    </location>
</feature>
<dbReference type="OrthoDB" id="2157530at2759"/>
<evidence type="ECO:0000259" key="1">
    <source>
        <dbReference type="Pfam" id="PF06985"/>
    </source>
</evidence>
<dbReference type="AlphaFoldDB" id="A0A2J6QXR8"/>
<dbReference type="Proteomes" id="UP000235786">
    <property type="component" value="Unassembled WGS sequence"/>
</dbReference>
<keyword evidence="3" id="KW-1185">Reference proteome</keyword>
<accession>A0A2J6QXR8</accession>